<accession>A0A3M7S6C4</accession>
<comment type="caution">
    <text evidence="1">The sequence shown here is derived from an EMBL/GenBank/DDBJ whole genome shotgun (WGS) entry which is preliminary data.</text>
</comment>
<dbReference type="AlphaFoldDB" id="A0A3M7S6C4"/>
<reference evidence="1 2" key="1">
    <citation type="journal article" date="2018" name="Sci. Rep.">
        <title>Genomic signatures of local adaptation to the degree of environmental predictability in rotifers.</title>
        <authorList>
            <person name="Franch-Gras L."/>
            <person name="Hahn C."/>
            <person name="Garcia-Roger E.M."/>
            <person name="Carmona M.J."/>
            <person name="Serra M."/>
            <person name="Gomez A."/>
        </authorList>
    </citation>
    <scope>NUCLEOTIDE SEQUENCE [LARGE SCALE GENOMIC DNA]</scope>
    <source>
        <strain evidence="1">HYR1</strain>
    </source>
</reference>
<sequence length="152" mass="17083">MNSYGESPLTDLLKTRSLKVHQRSEAGTLYFSQSSSKVLPSITLKSLVSMEVKVFEPENGTVALQQTWIKAQVLQVSQDQKWIGLDVLYPIASHVQIDQVWHFGKYARVVQVEEFYAGVGKVQVLQAGHERKNVHVLVDVCHQLVVGHVQTD</sequence>
<evidence type="ECO:0000313" key="2">
    <source>
        <dbReference type="Proteomes" id="UP000276133"/>
    </source>
</evidence>
<gene>
    <name evidence="1" type="ORF">BpHYR1_017755</name>
</gene>
<dbReference type="EMBL" id="REGN01001950">
    <property type="protein sequence ID" value="RNA31384.1"/>
    <property type="molecule type" value="Genomic_DNA"/>
</dbReference>
<name>A0A3M7S6C4_BRAPC</name>
<proteinExistence type="predicted"/>
<protein>
    <submittedName>
        <fullName evidence="1">Uncharacterized protein</fullName>
    </submittedName>
</protein>
<organism evidence="1 2">
    <name type="scientific">Brachionus plicatilis</name>
    <name type="common">Marine rotifer</name>
    <name type="synonym">Brachionus muelleri</name>
    <dbReference type="NCBI Taxonomy" id="10195"/>
    <lineage>
        <taxon>Eukaryota</taxon>
        <taxon>Metazoa</taxon>
        <taxon>Spiralia</taxon>
        <taxon>Gnathifera</taxon>
        <taxon>Rotifera</taxon>
        <taxon>Eurotatoria</taxon>
        <taxon>Monogononta</taxon>
        <taxon>Pseudotrocha</taxon>
        <taxon>Ploima</taxon>
        <taxon>Brachionidae</taxon>
        <taxon>Brachionus</taxon>
    </lineage>
</organism>
<evidence type="ECO:0000313" key="1">
    <source>
        <dbReference type="EMBL" id="RNA31384.1"/>
    </source>
</evidence>
<dbReference type="Proteomes" id="UP000276133">
    <property type="component" value="Unassembled WGS sequence"/>
</dbReference>
<keyword evidence="2" id="KW-1185">Reference proteome</keyword>